<proteinExistence type="predicted"/>
<sequence>MTTDITYPPFGKSMLYLSTIMDTFNSEIVAYKISDHPDTKLAVDTLNQIDTFPKGASFHSDQGSTHTSKEFYEIARKKTLSEVCPIRGHPQLTHQ</sequence>
<dbReference type="Proteomes" id="UP001249945">
    <property type="component" value="Unassembled WGS sequence"/>
</dbReference>
<organism evidence="2 3">
    <name type="scientific">Carnobacterium divergens</name>
    <name type="common">Lactobacillus divergens</name>
    <dbReference type="NCBI Taxonomy" id="2748"/>
    <lineage>
        <taxon>Bacteria</taxon>
        <taxon>Bacillati</taxon>
        <taxon>Bacillota</taxon>
        <taxon>Bacilli</taxon>
        <taxon>Lactobacillales</taxon>
        <taxon>Carnobacteriaceae</taxon>
        <taxon>Carnobacterium</taxon>
    </lineage>
</organism>
<dbReference type="Pfam" id="PF00665">
    <property type="entry name" value="rve"/>
    <property type="match status" value="1"/>
</dbReference>
<comment type="caution">
    <text evidence="2">The sequence shown here is derived from an EMBL/GenBank/DDBJ whole genome shotgun (WGS) entry which is preliminary data.</text>
</comment>
<dbReference type="EMBL" id="JALRMR010000014">
    <property type="protein sequence ID" value="MDT1974909.1"/>
    <property type="molecule type" value="Genomic_DNA"/>
</dbReference>
<dbReference type="GO" id="GO:0003676">
    <property type="term" value="F:nucleic acid binding"/>
    <property type="evidence" value="ECO:0007669"/>
    <property type="project" value="InterPro"/>
</dbReference>
<dbReference type="InterPro" id="IPR012337">
    <property type="entry name" value="RNaseH-like_sf"/>
</dbReference>
<evidence type="ECO:0000313" key="3">
    <source>
        <dbReference type="Proteomes" id="UP001249945"/>
    </source>
</evidence>
<dbReference type="PROSITE" id="PS50994">
    <property type="entry name" value="INTEGRASE"/>
    <property type="match status" value="1"/>
</dbReference>
<dbReference type="InterPro" id="IPR036397">
    <property type="entry name" value="RNaseH_sf"/>
</dbReference>
<gene>
    <name evidence="2" type="ORF">MX635_10940</name>
</gene>
<evidence type="ECO:0000259" key="1">
    <source>
        <dbReference type="PROSITE" id="PS50994"/>
    </source>
</evidence>
<dbReference type="GO" id="GO:0015074">
    <property type="term" value="P:DNA integration"/>
    <property type="evidence" value="ECO:0007669"/>
    <property type="project" value="InterPro"/>
</dbReference>
<name>A0AAW8RB59_CARDV</name>
<feature type="domain" description="Integrase catalytic" evidence="1">
    <location>
        <begin position="1"/>
        <end position="95"/>
    </location>
</feature>
<evidence type="ECO:0000313" key="2">
    <source>
        <dbReference type="EMBL" id="MDT1974909.1"/>
    </source>
</evidence>
<accession>A0AAW8RB59</accession>
<dbReference type="SUPFAM" id="SSF53098">
    <property type="entry name" value="Ribonuclease H-like"/>
    <property type="match status" value="1"/>
</dbReference>
<dbReference type="Gene3D" id="3.30.420.10">
    <property type="entry name" value="Ribonuclease H-like superfamily/Ribonuclease H"/>
    <property type="match status" value="1"/>
</dbReference>
<reference evidence="2" key="1">
    <citation type="submission" date="2022-04" db="EMBL/GenBank/DDBJ databases">
        <title>Draft genome sequences of lactic acid bacteria (LAB) strains involved in meat spoilage.</title>
        <authorList>
            <person name="Palevich N."/>
        </authorList>
    </citation>
    <scope>NUCLEOTIDE SEQUENCE</scope>
    <source>
        <strain evidence="2">9-14</strain>
    </source>
</reference>
<dbReference type="AlphaFoldDB" id="A0AAW8RB59"/>
<dbReference type="PANTHER" id="PTHR46889:SF4">
    <property type="entry name" value="TRANSPOSASE INSO FOR INSERTION SEQUENCE ELEMENT IS911B-RELATED"/>
    <property type="match status" value="1"/>
</dbReference>
<dbReference type="PANTHER" id="PTHR46889">
    <property type="entry name" value="TRANSPOSASE INSF FOR INSERTION SEQUENCE IS3B-RELATED"/>
    <property type="match status" value="1"/>
</dbReference>
<dbReference type="InterPro" id="IPR001584">
    <property type="entry name" value="Integrase_cat-core"/>
</dbReference>
<protein>
    <submittedName>
        <fullName evidence="2">DDE-type integrase/transposase/recombinase</fullName>
    </submittedName>
</protein>
<dbReference type="InterPro" id="IPR050900">
    <property type="entry name" value="Transposase_IS3/IS150/IS904"/>
</dbReference>